<dbReference type="Gene3D" id="3.30.200.20">
    <property type="entry name" value="Phosphorylase Kinase, domain 1"/>
    <property type="match status" value="1"/>
</dbReference>
<evidence type="ECO:0000256" key="3">
    <source>
        <dbReference type="ARBA" id="ARBA00022729"/>
    </source>
</evidence>
<keyword evidence="9" id="KW-0325">Glycoprotein</keyword>
<dbReference type="InterPro" id="IPR002902">
    <property type="entry name" value="GNK2"/>
</dbReference>
<dbReference type="CDD" id="cd23509">
    <property type="entry name" value="Gnk2-like"/>
    <property type="match status" value="1"/>
</dbReference>
<evidence type="ECO:0008006" key="19">
    <source>
        <dbReference type="Google" id="ProtNLM"/>
    </source>
</evidence>
<dbReference type="GO" id="GO:0003676">
    <property type="term" value="F:nucleic acid binding"/>
    <property type="evidence" value="ECO:0007669"/>
    <property type="project" value="InterPro"/>
</dbReference>
<sequence>MEMGRKKGLRWGRGGLPSNILWWPDDSLWWKSEFDLPSSSFTIFVLHPSSRVSNSPYSFFICVVQSKVRCYNCNNFGHYASNCPKSNHGGKQENLVQEEQEDDEPTLLMLQIEDSDTQKICEDIEEYEELPEFYNDPFFKMDGDGLQFLSCDNKSASQPATFNQVVDGLLSDIRDATPKTSNLYAASTRQIISQNATVFATAQCIENITQTICQNCMKSAYEKLSNCPPSIQGRFSDMACFARYSDTRFFNDNQTTDIANVLRGHSSKPVAIVGGAIGGVVLCFLILVLLLIYRLRKKSKKIKQGEFDLNGAVHYNYDELKLATKNFSQENILGKGGYGEVFKAVLDDKNVVAVKKLQVQHARVKEEFENEVKLISNIQHRNLLRLLGWSSEGSNLLLILEYMQNGSLDQFLWGPKKGTLNWNQRYEIIFGIARGLAHLHDEYHVKIVHRDIKSNNILLGDDFRPKIADFGLARFHPEGQSHVTTGFVGTLGYAAPEYALYGILSEKVDTYSFGIVVLEIISGRRSGEVKSYRSVCCLLEDAWEMYENTKHINLIDETLKLNEYEQEHMVNIIVIALLCTQSPASKRPTMSEVVSMLQEEAIKSMQLDAHPQDYLNFYCLGKLKDIPFKSNQSFADEKVLDSQKFKRFMIYVHAKGMIVDDEYESLGYANINQRSLASSKDTEIAMGSYQPHHTWAAKKQHPQGQVYGYRMSLWAERAAQGATKMLQGS</sequence>
<dbReference type="FunFam" id="3.30.200.20:FF:000162">
    <property type="entry name" value="Adenine nucleotide alpha hydrolase-like domain kinase"/>
    <property type="match status" value="1"/>
</dbReference>
<feature type="domain" description="Protein kinase" evidence="13">
    <location>
        <begin position="327"/>
        <end position="602"/>
    </location>
</feature>
<dbReference type="Gene3D" id="1.10.510.10">
    <property type="entry name" value="Transferase(Phosphotransferase) domain 1"/>
    <property type="match status" value="1"/>
</dbReference>
<evidence type="ECO:0000256" key="5">
    <source>
        <dbReference type="ARBA" id="ARBA00022741"/>
    </source>
</evidence>
<dbReference type="Gene3D" id="4.10.60.10">
    <property type="entry name" value="Zinc finger, CCHC-type"/>
    <property type="match status" value="1"/>
</dbReference>
<keyword evidence="10" id="KW-0863">Zinc-finger</keyword>
<feature type="binding site" evidence="11">
    <location>
        <position position="356"/>
    </location>
    <ligand>
        <name>ATP</name>
        <dbReference type="ChEBI" id="CHEBI:30616"/>
    </ligand>
</feature>
<keyword evidence="8" id="KW-0675">Receptor</keyword>
<evidence type="ECO:0000313" key="17">
    <source>
        <dbReference type="EMBL" id="KAD5960783.1"/>
    </source>
</evidence>
<keyword evidence="10" id="KW-0479">Metal-binding</keyword>
<dbReference type="FunFam" id="1.10.510.10:FF:000336">
    <property type="entry name" value="Cysteine-rich receptor-like protein kinase 2"/>
    <property type="match status" value="1"/>
</dbReference>
<dbReference type="SMART" id="SM00343">
    <property type="entry name" value="ZnF_C2HC"/>
    <property type="match status" value="1"/>
</dbReference>
<keyword evidence="6" id="KW-0418">Kinase</keyword>
<evidence type="ECO:0000256" key="2">
    <source>
        <dbReference type="ARBA" id="ARBA00022679"/>
    </source>
</evidence>
<keyword evidence="12" id="KW-0472">Membrane</keyword>
<keyword evidence="2" id="KW-0808">Transferase</keyword>
<dbReference type="PROSITE" id="PS50158">
    <property type="entry name" value="ZF_CCHC"/>
    <property type="match status" value="1"/>
</dbReference>
<dbReference type="GO" id="GO:0008270">
    <property type="term" value="F:zinc ion binding"/>
    <property type="evidence" value="ECO:0007669"/>
    <property type="project" value="UniProtKB-KW"/>
</dbReference>
<evidence type="ECO:0000256" key="12">
    <source>
        <dbReference type="SAM" id="Phobius"/>
    </source>
</evidence>
<accession>A0A5N6P7J2</accession>
<evidence type="ECO:0000256" key="1">
    <source>
        <dbReference type="ARBA" id="ARBA00022527"/>
    </source>
</evidence>
<dbReference type="SUPFAM" id="SSF56024">
    <property type="entry name" value="Phospholipase D/nuclease"/>
    <property type="match status" value="1"/>
</dbReference>
<keyword evidence="12" id="KW-1133">Transmembrane helix</keyword>
<dbReference type="PROSITE" id="PS50035">
    <property type="entry name" value="PLD"/>
    <property type="match status" value="1"/>
</dbReference>
<protein>
    <recommendedName>
        <fullName evidence="19">Phospholipase D</fullName>
    </recommendedName>
</protein>
<evidence type="ECO:0000259" key="15">
    <source>
        <dbReference type="PROSITE" id="PS50158"/>
    </source>
</evidence>
<evidence type="ECO:0000259" key="13">
    <source>
        <dbReference type="PROSITE" id="PS50011"/>
    </source>
</evidence>
<dbReference type="AlphaFoldDB" id="A0A5N6P7J2"/>
<dbReference type="SUPFAM" id="SSF57756">
    <property type="entry name" value="Retrovirus zinc finger-like domains"/>
    <property type="match status" value="1"/>
</dbReference>
<evidence type="ECO:0000256" key="8">
    <source>
        <dbReference type="ARBA" id="ARBA00023170"/>
    </source>
</evidence>
<dbReference type="InterPro" id="IPR001245">
    <property type="entry name" value="Ser-Thr/Tyr_kinase_cat_dom"/>
</dbReference>
<evidence type="ECO:0000256" key="7">
    <source>
        <dbReference type="ARBA" id="ARBA00022840"/>
    </source>
</evidence>
<dbReference type="InterPro" id="IPR036875">
    <property type="entry name" value="Znf_CCHC_sf"/>
</dbReference>
<keyword evidence="1" id="KW-0723">Serine/threonine-protein kinase</keyword>
<keyword evidence="5 11" id="KW-0547">Nucleotide-binding</keyword>
<keyword evidence="7 11" id="KW-0067">ATP-binding</keyword>
<keyword evidence="10" id="KW-0862">Zinc</keyword>
<dbReference type="GO" id="GO:0005524">
    <property type="term" value="F:ATP binding"/>
    <property type="evidence" value="ECO:0007669"/>
    <property type="project" value="UniProtKB-UniRule"/>
</dbReference>
<dbReference type="CDD" id="cd14066">
    <property type="entry name" value="STKc_IRAK"/>
    <property type="match status" value="1"/>
</dbReference>
<evidence type="ECO:0000256" key="10">
    <source>
        <dbReference type="PROSITE-ProRule" id="PRU00047"/>
    </source>
</evidence>
<dbReference type="PROSITE" id="PS50011">
    <property type="entry name" value="PROTEIN_KINASE_DOM"/>
    <property type="match status" value="1"/>
</dbReference>
<dbReference type="InterPro" id="IPR008271">
    <property type="entry name" value="Ser/Thr_kinase_AS"/>
</dbReference>
<dbReference type="Pfam" id="PF00098">
    <property type="entry name" value="zf-CCHC"/>
    <property type="match status" value="1"/>
</dbReference>
<keyword evidence="18" id="KW-1185">Reference proteome</keyword>
<feature type="domain" description="CCHC-type" evidence="15">
    <location>
        <begin position="69"/>
        <end position="85"/>
    </location>
</feature>
<evidence type="ECO:0000313" key="18">
    <source>
        <dbReference type="Proteomes" id="UP000326396"/>
    </source>
</evidence>
<keyword evidence="12" id="KW-0812">Transmembrane</keyword>
<keyword evidence="3" id="KW-0732">Signal</keyword>
<evidence type="ECO:0000259" key="14">
    <source>
        <dbReference type="PROSITE" id="PS50035"/>
    </source>
</evidence>
<evidence type="ECO:0000256" key="9">
    <source>
        <dbReference type="ARBA" id="ARBA00023180"/>
    </source>
</evidence>
<evidence type="ECO:0000256" key="11">
    <source>
        <dbReference type="PROSITE-ProRule" id="PRU10141"/>
    </source>
</evidence>
<dbReference type="Pfam" id="PF01657">
    <property type="entry name" value="Stress-antifung"/>
    <property type="match status" value="1"/>
</dbReference>
<dbReference type="InterPro" id="IPR038408">
    <property type="entry name" value="GNK2_sf"/>
</dbReference>
<evidence type="ECO:0000256" key="6">
    <source>
        <dbReference type="ARBA" id="ARBA00022777"/>
    </source>
</evidence>
<dbReference type="PANTHER" id="PTHR47973">
    <property type="entry name" value="CYSTEINE-RICH RECEPTOR-LIKE PROTEIN KINASE 3"/>
    <property type="match status" value="1"/>
</dbReference>
<dbReference type="InterPro" id="IPR052059">
    <property type="entry name" value="CR_Ser/Thr_kinase"/>
</dbReference>
<dbReference type="PROSITE" id="PS51473">
    <property type="entry name" value="GNK2"/>
    <property type="match status" value="1"/>
</dbReference>
<dbReference type="InterPro" id="IPR001878">
    <property type="entry name" value="Znf_CCHC"/>
</dbReference>
<dbReference type="InterPro" id="IPR017441">
    <property type="entry name" value="Protein_kinase_ATP_BS"/>
</dbReference>
<proteinExistence type="predicted"/>
<feature type="transmembrane region" description="Helical" evidence="12">
    <location>
        <begin position="270"/>
        <end position="293"/>
    </location>
</feature>
<keyword evidence="4" id="KW-0677">Repeat</keyword>
<comment type="caution">
    <text evidence="17">The sequence shown here is derived from an EMBL/GenBank/DDBJ whole genome shotgun (WGS) entry which is preliminary data.</text>
</comment>
<evidence type="ECO:0000256" key="4">
    <source>
        <dbReference type="ARBA" id="ARBA00022737"/>
    </source>
</evidence>
<dbReference type="OrthoDB" id="4062651at2759"/>
<dbReference type="PROSITE" id="PS00107">
    <property type="entry name" value="PROTEIN_KINASE_ATP"/>
    <property type="match status" value="1"/>
</dbReference>
<dbReference type="Pfam" id="PF07714">
    <property type="entry name" value="PK_Tyr_Ser-Thr"/>
    <property type="match status" value="1"/>
</dbReference>
<dbReference type="Proteomes" id="UP000326396">
    <property type="component" value="Linkage Group LG14"/>
</dbReference>
<dbReference type="InterPro" id="IPR011009">
    <property type="entry name" value="Kinase-like_dom_sf"/>
</dbReference>
<evidence type="ECO:0000259" key="16">
    <source>
        <dbReference type="PROSITE" id="PS51473"/>
    </source>
</evidence>
<dbReference type="SMART" id="SM00220">
    <property type="entry name" value="S_TKc"/>
    <property type="match status" value="1"/>
</dbReference>
<dbReference type="PROSITE" id="PS00108">
    <property type="entry name" value="PROTEIN_KINASE_ST"/>
    <property type="match status" value="1"/>
</dbReference>
<dbReference type="EMBL" id="SZYD01000006">
    <property type="protein sequence ID" value="KAD5960783.1"/>
    <property type="molecule type" value="Genomic_DNA"/>
</dbReference>
<organism evidence="17 18">
    <name type="scientific">Mikania micrantha</name>
    <name type="common">bitter vine</name>
    <dbReference type="NCBI Taxonomy" id="192012"/>
    <lineage>
        <taxon>Eukaryota</taxon>
        <taxon>Viridiplantae</taxon>
        <taxon>Streptophyta</taxon>
        <taxon>Embryophyta</taxon>
        <taxon>Tracheophyta</taxon>
        <taxon>Spermatophyta</taxon>
        <taxon>Magnoliopsida</taxon>
        <taxon>eudicotyledons</taxon>
        <taxon>Gunneridae</taxon>
        <taxon>Pentapetalae</taxon>
        <taxon>asterids</taxon>
        <taxon>campanulids</taxon>
        <taxon>Asterales</taxon>
        <taxon>Asteraceae</taxon>
        <taxon>Asteroideae</taxon>
        <taxon>Heliantheae alliance</taxon>
        <taxon>Eupatorieae</taxon>
        <taxon>Mikania</taxon>
    </lineage>
</organism>
<reference evidence="17 18" key="1">
    <citation type="submission" date="2019-05" db="EMBL/GenBank/DDBJ databases">
        <title>Mikania micrantha, genome provides insights into the molecular mechanism of rapid growth.</title>
        <authorList>
            <person name="Liu B."/>
        </authorList>
    </citation>
    <scope>NUCLEOTIDE SEQUENCE [LARGE SCALE GENOMIC DNA]</scope>
    <source>
        <strain evidence="17">NLD-2019</strain>
        <tissue evidence="17">Leaf</tissue>
    </source>
</reference>
<name>A0A5N6P7J2_9ASTR</name>
<feature type="domain" description="Gnk2-homologous" evidence="16">
    <location>
        <begin position="144"/>
        <end position="249"/>
    </location>
</feature>
<feature type="domain" description="PLD phosphodiesterase" evidence="14">
    <location>
        <begin position="648"/>
        <end position="675"/>
    </location>
</feature>
<gene>
    <name evidence="17" type="ORF">E3N88_12255</name>
</gene>
<dbReference type="SUPFAM" id="SSF56112">
    <property type="entry name" value="Protein kinase-like (PK-like)"/>
    <property type="match status" value="1"/>
</dbReference>
<dbReference type="Gene3D" id="3.30.430.20">
    <property type="entry name" value="Gnk2 domain, C-X8-C-X2-C motif"/>
    <property type="match status" value="1"/>
</dbReference>
<dbReference type="GO" id="GO:0004674">
    <property type="term" value="F:protein serine/threonine kinase activity"/>
    <property type="evidence" value="ECO:0007669"/>
    <property type="project" value="UniProtKB-KW"/>
</dbReference>
<dbReference type="InterPro" id="IPR000719">
    <property type="entry name" value="Prot_kinase_dom"/>
</dbReference>
<dbReference type="InterPro" id="IPR001736">
    <property type="entry name" value="PLipase_D/transphosphatidylase"/>
</dbReference>